<accession>A0ABZ1FR33</accession>
<name>A0ABZ1FR33_9ACTN</name>
<proteinExistence type="predicted"/>
<reference evidence="3 4" key="1">
    <citation type="submission" date="2022-10" db="EMBL/GenBank/DDBJ databases">
        <title>The complete genomes of actinobacterial strains from the NBC collection.</title>
        <authorList>
            <person name="Joergensen T.S."/>
            <person name="Alvarez Arevalo M."/>
            <person name="Sterndorff E.B."/>
            <person name="Faurdal D."/>
            <person name="Vuksanovic O."/>
            <person name="Mourched A.-S."/>
            <person name="Charusanti P."/>
            <person name="Shaw S."/>
            <person name="Blin K."/>
            <person name="Weber T."/>
        </authorList>
    </citation>
    <scope>NUCLEOTIDE SEQUENCE [LARGE SCALE GENOMIC DNA]</scope>
    <source>
        <strain evidence="3 4">NBC 01774</strain>
    </source>
</reference>
<evidence type="ECO:0000313" key="4">
    <source>
        <dbReference type="Proteomes" id="UP001344251"/>
    </source>
</evidence>
<evidence type="ECO:0000313" key="3">
    <source>
        <dbReference type="EMBL" id="WSB72830.1"/>
    </source>
</evidence>
<keyword evidence="2" id="KW-1133">Transmembrane helix</keyword>
<keyword evidence="4" id="KW-1185">Reference proteome</keyword>
<feature type="transmembrane region" description="Helical" evidence="2">
    <location>
        <begin position="88"/>
        <end position="105"/>
    </location>
</feature>
<feature type="region of interest" description="Disordered" evidence="1">
    <location>
        <begin position="1"/>
        <end position="63"/>
    </location>
</feature>
<evidence type="ECO:0000256" key="1">
    <source>
        <dbReference type="SAM" id="MobiDB-lite"/>
    </source>
</evidence>
<dbReference type="Proteomes" id="UP001344251">
    <property type="component" value="Chromosome"/>
</dbReference>
<feature type="compositionally biased region" description="Basic and acidic residues" evidence="1">
    <location>
        <begin position="26"/>
        <end position="46"/>
    </location>
</feature>
<sequence>MPPTAFPCRYGTAAARPGGGTTLSPYDDRPFGELTEPFRHDADPGTHPRTPAGGHPARPRPHHRGLAWLLPAAAAGSLTAGIALSHGLLLASGLVLAGLLGRLLTGDRDRPR</sequence>
<protein>
    <submittedName>
        <fullName evidence="3">Uncharacterized protein</fullName>
    </submittedName>
</protein>
<keyword evidence="2" id="KW-0472">Membrane</keyword>
<keyword evidence="2" id="KW-0812">Transmembrane</keyword>
<gene>
    <name evidence="3" type="ORF">OG863_35495</name>
</gene>
<evidence type="ECO:0000256" key="2">
    <source>
        <dbReference type="SAM" id="Phobius"/>
    </source>
</evidence>
<dbReference type="RefSeq" id="WP_326622431.1">
    <property type="nucleotide sequence ID" value="NZ_CP109106.1"/>
</dbReference>
<organism evidence="3 4">
    <name type="scientific">Streptomyces decoyicus</name>
    <dbReference type="NCBI Taxonomy" id="249567"/>
    <lineage>
        <taxon>Bacteria</taxon>
        <taxon>Bacillati</taxon>
        <taxon>Actinomycetota</taxon>
        <taxon>Actinomycetes</taxon>
        <taxon>Kitasatosporales</taxon>
        <taxon>Streptomycetaceae</taxon>
        <taxon>Streptomyces</taxon>
    </lineage>
</organism>
<dbReference type="EMBL" id="CP109106">
    <property type="protein sequence ID" value="WSB72830.1"/>
    <property type="molecule type" value="Genomic_DNA"/>
</dbReference>